<evidence type="ECO:0000313" key="2">
    <source>
        <dbReference type="Proteomes" id="UP000184144"/>
    </source>
</evidence>
<dbReference type="InterPro" id="IPR027266">
    <property type="entry name" value="TrmE/GcvT-like"/>
</dbReference>
<dbReference type="STRING" id="1486859.SAMN05444273_1138"/>
<accession>A0A1M5EM10</accession>
<sequence length="169" mass="18604">MRDDSKKWDAPGAPTTLEMSDGLTITPVQLARQTLLSGVDVLGRTQHPIAAWSGVVTAQTYALSLRRDRVLLVNGPALADGWHGDIAQAVSDVSDCYSVFDIRGDRAFSVLKRGAELRLDVPSKSVARLLFGLGVFLYRFEATDTFRVHVFRGQAETFFKSLKFAFPSL</sequence>
<gene>
    <name evidence="1" type="ORF">SAMN05444273_1138</name>
</gene>
<dbReference type="Proteomes" id="UP000184144">
    <property type="component" value="Unassembled WGS sequence"/>
</dbReference>
<organism evidence="1 2">
    <name type="scientific">Litoreibacter ascidiaceicola</name>
    <dbReference type="NCBI Taxonomy" id="1486859"/>
    <lineage>
        <taxon>Bacteria</taxon>
        <taxon>Pseudomonadati</taxon>
        <taxon>Pseudomonadota</taxon>
        <taxon>Alphaproteobacteria</taxon>
        <taxon>Rhodobacterales</taxon>
        <taxon>Roseobacteraceae</taxon>
        <taxon>Litoreibacter</taxon>
    </lineage>
</organism>
<proteinExistence type="predicted"/>
<protein>
    <recommendedName>
        <fullName evidence="3">Sarcosine oxidase subunit gamma</fullName>
    </recommendedName>
</protein>
<dbReference type="RefSeq" id="WP_073146214.1">
    <property type="nucleotide sequence ID" value="NZ_FQUV01000013.1"/>
</dbReference>
<evidence type="ECO:0008006" key="3">
    <source>
        <dbReference type="Google" id="ProtNLM"/>
    </source>
</evidence>
<dbReference type="AlphaFoldDB" id="A0A1M5EM10"/>
<dbReference type="OrthoDB" id="7858774at2"/>
<dbReference type="EMBL" id="FQUV01000013">
    <property type="protein sequence ID" value="SHF80062.1"/>
    <property type="molecule type" value="Genomic_DNA"/>
</dbReference>
<keyword evidence="2" id="KW-1185">Reference proteome</keyword>
<evidence type="ECO:0000313" key="1">
    <source>
        <dbReference type="EMBL" id="SHF80062.1"/>
    </source>
</evidence>
<dbReference type="Gene3D" id="3.30.1360.120">
    <property type="entry name" value="Probable tRNA modification gtpase trme, domain 1"/>
    <property type="match status" value="1"/>
</dbReference>
<reference evidence="2" key="1">
    <citation type="submission" date="2016-11" db="EMBL/GenBank/DDBJ databases">
        <authorList>
            <person name="Varghese N."/>
            <person name="Submissions S."/>
        </authorList>
    </citation>
    <scope>NUCLEOTIDE SEQUENCE [LARGE SCALE GENOMIC DNA]</scope>
    <source>
        <strain evidence="2">DSM 100566</strain>
    </source>
</reference>
<name>A0A1M5EM10_9RHOB</name>